<dbReference type="InterPro" id="IPR058064">
    <property type="entry name" value="STM2901-like"/>
</dbReference>
<accession>A0ABW7CL89</accession>
<gene>
    <name evidence="1" type="ORF">AB3U87_11600</name>
</gene>
<evidence type="ECO:0000313" key="2">
    <source>
        <dbReference type="Proteomes" id="UP001605250"/>
    </source>
</evidence>
<protein>
    <submittedName>
        <fullName evidence="1">STM2901 family protein</fullName>
    </submittedName>
</protein>
<dbReference type="Proteomes" id="UP001605250">
    <property type="component" value="Unassembled WGS sequence"/>
</dbReference>
<dbReference type="RefSeq" id="WP_394149097.1">
    <property type="nucleotide sequence ID" value="NZ_JBGCUC010000009.1"/>
</dbReference>
<proteinExistence type="predicted"/>
<organism evidence="1 2">
    <name type="scientific">Erwinia plantamica</name>
    <dbReference type="NCBI Taxonomy" id="3237104"/>
    <lineage>
        <taxon>Bacteria</taxon>
        <taxon>Pseudomonadati</taxon>
        <taxon>Pseudomonadota</taxon>
        <taxon>Gammaproteobacteria</taxon>
        <taxon>Enterobacterales</taxon>
        <taxon>Erwiniaceae</taxon>
        <taxon>Erwinia</taxon>
    </lineage>
</organism>
<name>A0ABW7CL89_9GAMM</name>
<reference evidence="1 2" key="1">
    <citation type="submission" date="2024-07" db="EMBL/GenBank/DDBJ databases">
        <title>Novel bacterial strain Erwinia sp. OPT-41 promoting growth of various crops.</title>
        <authorList>
            <person name="Egorshina A."/>
            <person name="Lukyantsev M.A."/>
            <person name="Golubev S.N."/>
            <person name="Muratova A.Y."/>
            <person name="Bulygina E.A."/>
        </authorList>
    </citation>
    <scope>NUCLEOTIDE SEQUENCE [LARGE SCALE GENOMIC DNA]</scope>
    <source>
        <strain evidence="1 2">OPT-41</strain>
    </source>
</reference>
<evidence type="ECO:0000313" key="1">
    <source>
        <dbReference type="EMBL" id="MFG6077002.1"/>
    </source>
</evidence>
<comment type="caution">
    <text evidence="1">The sequence shown here is derived from an EMBL/GenBank/DDBJ whole genome shotgun (WGS) entry which is preliminary data.</text>
</comment>
<keyword evidence="2" id="KW-1185">Reference proteome</keyword>
<dbReference type="EMBL" id="JBGCUC010000009">
    <property type="protein sequence ID" value="MFG6077002.1"/>
    <property type="molecule type" value="Genomic_DNA"/>
</dbReference>
<dbReference type="Pfam" id="PF26636">
    <property type="entry name" value="DUF8209"/>
    <property type="match status" value="1"/>
</dbReference>
<dbReference type="InterPro" id="IPR058522">
    <property type="entry name" value="DUF8209"/>
</dbReference>
<dbReference type="NCBIfam" id="NF045926">
    <property type="entry name" value="STM2901_fam"/>
    <property type="match status" value="1"/>
</dbReference>
<sequence length="155" mass="17299">MDTVEELNNTYYYAGRSNLTACELLFMIFCEKTIEQLGLDIEDMAAVIAIVSGRNNIPTRAKPGGAIKNTSIASITARRVFKKSKFPFMIKLPTIVGHITKPKTLKIRMVANIGTFVGRSVPVLGWAILASDVSQITWNTIRDYNFIARGDDKIW</sequence>